<dbReference type="Pfam" id="PF00225">
    <property type="entry name" value="Kinesin"/>
    <property type="match status" value="1"/>
</dbReference>
<comment type="subcellular location">
    <subcellularLocation>
        <location evidence="1">Cytoplasm</location>
        <location evidence="1">Cytoskeleton</location>
    </subcellularLocation>
</comment>
<keyword evidence="2" id="KW-0963">Cytoplasm</keyword>
<keyword evidence="7 9" id="KW-0505">Motor protein</keyword>
<organism evidence="15 16">
    <name type="scientific">Albugo candida</name>
    <dbReference type="NCBI Taxonomy" id="65357"/>
    <lineage>
        <taxon>Eukaryota</taxon>
        <taxon>Sar</taxon>
        <taxon>Stramenopiles</taxon>
        <taxon>Oomycota</taxon>
        <taxon>Peronosporomycetes</taxon>
        <taxon>Albuginales</taxon>
        <taxon>Albuginaceae</taxon>
        <taxon>Albugo</taxon>
    </lineage>
</organism>
<dbReference type="InterPro" id="IPR019821">
    <property type="entry name" value="Kinesin_motor_CS"/>
</dbReference>
<feature type="transmembrane region" description="Helical" evidence="13">
    <location>
        <begin position="39"/>
        <end position="58"/>
    </location>
</feature>
<feature type="compositionally biased region" description="Basic and acidic residues" evidence="12">
    <location>
        <begin position="864"/>
        <end position="882"/>
    </location>
</feature>
<evidence type="ECO:0000256" key="7">
    <source>
        <dbReference type="ARBA" id="ARBA00023175"/>
    </source>
</evidence>
<dbReference type="FunFam" id="3.40.850.10:FF:000029">
    <property type="entry name" value="Kinesin-like protein KIF17"/>
    <property type="match status" value="1"/>
</dbReference>
<feature type="region of interest" description="Disordered" evidence="12">
    <location>
        <begin position="864"/>
        <end position="900"/>
    </location>
</feature>
<sequence>MAISKLMYSSSIDMVYRQSIVLFHRIEEKPIFGTDNSQAFSWVCIHLLLILLGLGIWIRPYTTNNRYPSLSRKHASNYLVLLLSRFEFVIICTCIFSQYERLNCADSSAINEVVTACRKGSFYFQLSSPVITSRIRYYSTNSFMSSRSESVRVCVRIRPLSTKEIQDGHSYIVSARQTSGEVTLQNPETHDREPPKNFTFDAAIAPEATQVQVYELAAADIVESVMKGFNGTIFAYGQTGAGKSHTMEGYADKPEEKGIIPNSFHHIFEQISAEGSKQFMVYASYLEIYNEEIRDLLAQDPKNRLELKENLDTGVYVKDLTSRQVSGIAEIDAVLQQGKKNRSVGATLMNQTSSRSHSMFIITVEACPKEAGRDGKQHICVGKLNLVDLAGSERQTKTGATGDRMKEATKINLSLSALGNVISSLVDGKSQHIPYRDSKLTRLLQDSLGGNAKTVMIANVGPADYNYNETLSTLRYANRAKNIKNKPKINEDPKDARIREYHEKIKELREALAAQEKALQGNEFFPNASGSFGREPQIVEKIIERTVVKREGVSEEEMRKLEEDAHAEKKELKLRAQAEMKVLLAEQSRTIEEREKLEKELAYKAQEKNRLAKEKEEMIGQLQKLEKEMILGGQVLDKAAKQEKELRDAQKRIEQQKKQERVLARELAEKGDSSSLLEKQYATLQEEVDDKTKKLRSLWAKHKDIVADTEEMKNEFQAEKEDILETIRGLDRQLKLKQLLVTNFVPVDVVSSLEKRAKFDAETEEWTLTSANTDPTSLRPKRRPACRTSRRIESDFTCRNRLSDRSNYRWRGENVIQLDIEMPEKLTKDFEYGEAMDFYINDPVLGHGEDEEIVYDTDCTVKKDSKDINDRSHKKGSDKLDANAKAVTKKVSTRRPTSTR</sequence>
<dbReference type="PANTHER" id="PTHR47969">
    <property type="entry name" value="CHROMOSOME-ASSOCIATED KINESIN KIF4A-RELATED"/>
    <property type="match status" value="1"/>
</dbReference>
<keyword evidence="16" id="KW-1185">Reference proteome</keyword>
<evidence type="ECO:0000256" key="12">
    <source>
        <dbReference type="SAM" id="MobiDB-lite"/>
    </source>
</evidence>
<dbReference type="SMART" id="SM00129">
    <property type="entry name" value="KISc"/>
    <property type="match status" value="1"/>
</dbReference>
<keyword evidence="13" id="KW-1133">Transmembrane helix</keyword>
<evidence type="ECO:0000256" key="4">
    <source>
        <dbReference type="ARBA" id="ARBA00022741"/>
    </source>
</evidence>
<evidence type="ECO:0000313" key="15">
    <source>
        <dbReference type="EMBL" id="CCI49625.1"/>
    </source>
</evidence>
<proteinExistence type="inferred from homology"/>
<evidence type="ECO:0000256" key="11">
    <source>
        <dbReference type="SAM" id="Coils"/>
    </source>
</evidence>
<keyword evidence="13" id="KW-0472">Membrane</keyword>
<dbReference type="GO" id="GO:0005874">
    <property type="term" value="C:microtubule"/>
    <property type="evidence" value="ECO:0007669"/>
    <property type="project" value="UniProtKB-KW"/>
</dbReference>
<evidence type="ECO:0000256" key="9">
    <source>
        <dbReference type="PROSITE-ProRule" id="PRU00283"/>
    </source>
</evidence>
<evidence type="ECO:0000313" key="16">
    <source>
        <dbReference type="Proteomes" id="UP000053237"/>
    </source>
</evidence>
<dbReference type="InParanoid" id="A0A024GRS8"/>
<evidence type="ECO:0000256" key="8">
    <source>
        <dbReference type="ARBA" id="ARBA00023212"/>
    </source>
</evidence>
<gene>
    <name evidence="15" type="ORF">BN9_109860</name>
</gene>
<keyword evidence="13" id="KW-0812">Transmembrane</keyword>
<dbReference type="Gene3D" id="3.40.850.10">
    <property type="entry name" value="Kinesin motor domain"/>
    <property type="match status" value="1"/>
</dbReference>
<dbReference type="GO" id="GO:0007018">
    <property type="term" value="P:microtubule-based movement"/>
    <property type="evidence" value="ECO:0007669"/>
    <property type="project" value="InterPro"/>
</dbReference>
<dbReference type="PROSITE" id="PS50067">
    <property type="entry name" value="KINESIN_MOTOR_2"/>
    <property type="match status" value="1"/>
</dbReference>
<feature type="coiled-coil region" evidence="11">
    <location>
        <begin position="580"/>
        <end position="733"/>
    </location>
</feature>
<dbReference type="InterPro" id="IPR027417">
    <property type="entry name" value="P-loop_NTPase"/>
</dbReference>
<keyword evidence="3 10" id="KW-0493">Microtubule</keyword>
<dbReference type="PRINTS" id="PR00380">
    <property type="entry name" value="KINESINHEAVY"/>
</dbReference>
<evidence type="ECO:0000256" key="2">
    <source>
        <dbReference type="ARBA" id="ARBA00022490"/>
    </source>
</evidence>
<dbReference type="AlphaFoldDB" id="A0A024GRS8"/>
<keyword evidence="6 11" id="KW-0175">Coiled coil</keyword>
<keyword evidence="8" id="KW-0206">Cytoskeleton</keyword>
<dbReference type="PROSITE" id="PS00411">
    <property type="entry name" value="KINESIN_MOTOR_1"/>
    <property type="match status" value="1"/>
</dbReference>
<comment type="similarity">
    <text evidence="9 10">Belongs to the TRAFAC class myosin-kinesin ATPase superfamily. Kinesin family.</text>
</comment>
<dbReference type="GO" id="GO:0003777">
    <property type="term" value="F:microtubule motor activity"/>
    <property type="evidence" value="ECO:0007669"/>
    <property type="project" value="InterPro"/>
</dbReference>
<evidence type="ECO:0000259" key="14">
    <source>
        <dbReference type="PROSITE" id="PS50067"/>
    </source>
</evidence>
<dbReference type="PANTHER" id="PTHR47969:SF21">
    <property type="entry name" value="KINESIN-LIKE PROTEIN"/>
    <property type="match status" value="1"/>
</dbReference>
<name>A0A024GRS8_9STRA</name>
<protein>
    <recommendedName>
        <fullName evidence="10">Kinesin-like protein</fullName>
    </recommendedName>
</protein>
<keyword evidence="5 9" id="KW-0067">ATP-binding</keyword>
<evidence type="ECO:0000256" key="1">
    <source>
        <dbReference type="ARBA" id="ARBA00004245"/>
    </source>
</evidence>
<dbReference type="Proteomes" id="UP000053237">
    <property type="component" value="Unassembled WGS sequence"/>
</dbReference>
<dbReference type="GO" id="GO:0008017">
    <property type="term" value="F:microtubule binding"/>
    <property type="evidence" value="ECO:0007669"/>
    <property type="project" value="InterPro"/>
</dbReference>
<reference evidence="15 16" key="1">
    <citation type="submission" date="2012-05" db="EMBL/GenBank/DDBJ databases">
        <title>Recombination and specialization in a pathogen metapopulation.</title>
        <authorList>
            <person name="Gardiner A."/>
            <person name="Kemen E."/>
            <person name="Schultz-Larsen T."/>
            <person name="MacLean D."/>
            <person name="Van Oosterhout C."/>
            <person name="Jones J.D.G."/>
        </authorList>
    </citation>
    <scope>NUCLEOTIDE SEQUENCE [LARGE SCALE GENOMIC DNA]</scope>
    <source>
        <strain evidence="15 16">Ac Nc2</strain>
    </source>
</reference>
<dbReference type="GO" id="GO:0005524">
    <property type="term" value="F:ATP binding"/>
    <property type="evidence" value="ECO:0007669"/>
    <property type="project" value="UniProtKB-UniRule"/>
</dbReference>
<keyword evidence="4 9" id="KW-0547">Nucleotide-binding</keyword>
<dbReference type="SUPFAM" id="SSF52540">
    <property type="entry name" value="P-loop containing nucleoside triphosphate hydrolases"/>
    <property type="match status" value="1"/>
</dbReference>
<accession>A0A024GRS8</accession>
<feature type="transmembrane region" description="Helical" evidence="13">
    <location>
        <begin position="78"/>
        <end position="99"/>
    </location>
</feature>
<feature type="binding site" evidence="9">
    <location>
        <begin position="237"/>
        <end position="244"/>
    </location>
    <ligand>
        <name>ATP</name>
        <dbReference type="ChEBI" id="CHEBI:30616"/>
    </ligand>
</feature>
<comment type="caution">
    <text evidence="15">The sequence shown here is derived from an EMBL/GenBank/DDBJ whole genome shotgun (WGS) entry which is preliminary data.</text>
</comment>
<dbReference type="EMBL" id="CAIX01000319">
    <property type="protein sequence ID" value="CCI49625.1"/>
    <property type="molecule type" value="Genomic_DNA"/>
</dbReference>
<dbReference type="InterPro" id="IPR001752">
    <property type="entry name" value="Kinesin_motor_dom"/>
</dbReference>
<evidence type="ECO:0000256" key="5">
    <source>
        <dbReference type="ARBA" id="ARBA00022840"/>
    </source>
</evidence>
<dbReference type="STRING" id="65357.A0A024GRS8"/>
<evidence type="ECO:0000256" key="6">
    <source>
        <dbReference type="ARBA" id="ARBA00023054"/>
    </source>
</evidence>
<evidence type="ECO:0000256" key="3">
    <source>
        <dbReference type="ARBA" id="ARBA00022701"/>
    </source>
</evidence>
<evidence type="ECO:0000256" key="13">
    <source>
        <dbReference type="SAM" id="Phobius"/>
    </source>
</evidence>
<dbReference type="InterPro" id="IPR036961">
    <property type="entry name" value="Kinesin_motor_dom_sf"/>
</dbReference>
<dbReference type="OrthoDB" id="3176171at2759"/>
<evidence type="ECO:0000256" key="10">
    <source>
        <dbReference type="RuleBase" id="RU000394"/>
    </source>
</evidence>
<feature type="domain" description="Kinesin motor" evidence="14">
    <location>
        <begin position="150"/>
        <end position="483"/>
    </location>
</feature>
<dbReference type="InterPro" id="IPR027640">
    <property type="entry name" value="Kinesin-like_fam"/>
</dbReference>